<feature type="transmembrane region" description="Helical" evidence="1">
    <location>
        <begin position="20"/>
        <end position="40"/>
    </location>
</feature>
<evidence type="ECO:0000313" key="3">
    <source>
        <dbReference type="Proteomes" id="UP000198122"/>
    </source>
</evidence>
<dbReference type="EMBL" id="FYEZ01000004">
    <property type="protein sequence ID" value="SNC74341.1"/>
    <property type="molecule type" value="Genomic_DNA"/>
</dbReference>
<keyword evidence="1" id="KW-1133">Transmembrane helix</keyword>
<dbReference type="Proteomes" id="UP000198122">
    <property type="component" value="Unassembled WGS sequence"/>
</dbReference>
<accession>A0A212U8C7</accession>
<evidence type="ECO:0000313" key="2">
    <source>
        <dbReference type="EMBL" id="SNC74341.1"/>
    </source>
</evidence>
<keyword evidence="1" id="KW-0472">Membrane</keyword>
<dbReference type="OrthoDB" id="4868837at2"/>
<protein>
    <recommendedName>
        <fullName evidence="4">DUF4307 domain-containing protein</fullName>
    </recommendedName>
</protein>
<reference evidence="2 3" key="1">
    <citation type="submission" date="2017-06" db="EMBL/GenBank/DDBJ databases">
        <authorList>
            <person name="Kim H.J."/>
            <person name="Triplett B.A."/>
        </authorList>
    </citation>
    <scope>NUCLEOTIDE SEQUENCE [LARGE SCALE GENOMIC DNA]</scope>
    <source>
        <strain evidence="2 3">DSM 22179</strain>
    </source>
</reference>
<organism evidence="2 3">
    <name type="scientific">Kytococcus aerolatus</name>
    <dbReference type="NCBI Taxonomy" id="592308"/>
    <lineage>
        <taxon>Bacteria</taxon>
        <taxon>Bacillati</taxon>
        <taxon>Actinomycetota</taxon>
        <taxon>Actinomycetes</taxon>
        <taxon>Micrococcales</taxon>
        <taxon>Kytococcaceae</taxon>
        <taxon>Kytococcus</taxon>
    </lineage>
</organism>
<dbReference type="Pfam" id="PF14155">
    <property type="entry name" value="DUF4307"/>
    <property type="match status" value="1"/>
</dbReference>
<name>A0A212U8C7_9MICO</name>
<keyword evidence="1" id="KW-0812">Transmembrane</keyword>
<gene>
    <name evidence="2" type="ORF">SAMN05445756_2264</name>
</gene>
<dbReference type="InterPro" id="IPR025443">
    <property type="entry name" value="DUF4307"/>
</dbReference>
<keyword evidence="3" id="KW-1185">Reference proteome</keyword>
<proteinExistence type="predicted"/>
<evidence type="ECO:0000256" key="1">
    <source>
        <dbReference type="SAM" id="Phobius"/>
    </source>
</evidence>
<dbReference type="AlphaFoldDB" id="A0A212U8C7"/>
<dbReference type="RefSeq" id="WP_088819282.1">
    <property type="nucleotide sequence ID" value="NZ_FYEZ01000004.1"/>
</dbReference>
<sequence length="131" mass="14316">MTAPAQPTSRTAEAARRRRWWIIGGVGIALATAVVVWFGLALTAGKVSWYDAGYEDVTDSSVTVIYDVHRDPEREVACRLVAEDEKHAVVGTTEVQVPPSGEGSTRERSTMRTTARPLVGYVTGCWYTDEA</sequence>
<evidence type="ECO:0008006" key="4">
    <source>
        <dbReference type="Google" id="ProtNLM"/>
    </source>
</evidence>